<dbReference type="InterPro" id="IPR052733">
    <property type="entry name" value="Chloroplast_QOR"/>
</dbReference>
<dbReference type="Proteomes" id="UP000824469">
    <property type="component" value="Unassembled WGS sequence"/>
</dbReference>
<dbReference type="PANTHER" id="PTHR44013">
    <property type="entry name" value="ZINC-TYPE ALCOHOL DEHYDROGENASE-LIKE PROTEIN C16A3.02C"/>
    <property type="match status" value="1"/>
</dbReference>
<organism evidence="2 3">
    <name type="scientific">Taxus chinensis</name>
    <name type="common">Chinese yew</name>
    <name type="synonym">Taxus wallichiana var. chinensis</name>
    <dbReference type="NCBI Taxonomy" id="29808"/>
    <lineage>
        <taxon>Eukaryota</taxon>
        <taxon>Viridiplantae</taxon>
        <taxon>Streptophyta</taxon>
        <taxon>Embryophyta</taxon>
        <taxon>Tracheophyta</taxon>
        <taxon>Spermatophyta</taxon>
        <taxon>Pinopsida</taxon>
        <taxon>Pinidae</taxon>
        <taxon>Conifers II</taxon>
        <taxon>Cupressales</taxon>
        <taxon>Taxaceae</taxon>
        <taxon>Taxus</taxon>
    </lineage>
</organism>
<dbReference type="Gene3D" id="3.90.180.10">
    <property type="entry name" value="Medium-chain alcohol dehydrogenases, catalytic domain"/>
    <property type="match status" value="1"/>
</dbReference>
<gene>
    <name evidence="2" type="ORF">KI387_008312</name>
</gene>
<dbReference type="AlphaFoldDB" id="A0AA38FI53"/>
<feature type="domain" description="Alcohol dehydrogenase-like N-terminal" evidence="1">
    <location>
        <begin position="43"/>
        <end position="104"/>
    </location>
</feature>
<evidence type="ECO:0000313" key="2">
    <source>
        <dbReference type="EMBL" id="KAH9303908.1"/>
    </source>
</evidence>
<protein>
    <recommendedName>
        <fullName evidence="1">Alcohol dehydrogenase-like N-terminal domain-containing protein</fullName>
    </recommendedName>
</protein>
<accession>A0AA38FI53</accession>
<evidence type="ECO:0000259" key="1">
    <source>
        <dbReference type="Pfam" id="PF08240"/>
    </source>
</evidence>
<proteinExistence type="predicted"/>
<name>A0AA38FI53_TAXCH</name>
<dbReference type="EMBL" id="JAHRHJ020000008">
    <property type="protein sequence ID" value="KAH9303908.1"/>
    <property type="molecule type" value="Genomic_DNA"/>
</dbReference>
<sequence>LVKESCKFIPMAAKFMKAVQYNGYGGGAGSLEHVEVPVPTAKKGELLVKLEATSLNPVDWKIQKGAIRPIFPSKFPFIPASDVAGEVVSVGPGVEGFQPGDKIVSVLSIR</sequence>
<feature type="non-terminal residue" evidence="2">
    <location>
        <position position="110"/>
    </location>
</feature>
<dbReference type="InterPro" id="IPR011032">
    <property type="entry name" value="GroES-like_sf"/>
</dbReference>
<feature type="non-terminal residue" evidence="2">
    <location>
        <position position="1"/>
    </location>
</feature>
<dbReference type="Pfam" id="PF08240">
    <property type="entry name" value="ADH_N"/>
    <property type="match status" value="1"/>
</dbReference>
<keyword evidence="3" id="KW-1185">Reference proteome</keyword>
<dbReference type="InterPro" id="IPR013154">
    <property type="entry name" value="ADH-like_N"/>
</dbReference>
<reference evidence="2 3" key="1">
    <citation type="journal article" date="2021" name="Nat. Plants">
        <title>The Taxus genome provides insights into paclitaxel biosynthesis.</title>
        <authorList>
            <person name="Xiong X."/>
            <person name="Gou J."/>
            <person name="Liao Q."/>
            <person name="Li Y."/>
            <person name="Zhou Q."/>
            <person name="Bi G."/>
            <person name="Li C."/>
            <person name="Du R."/>
            <person name="Wang X."/>
            <person name="Sun T."/>
            <person name="Guo L."/>
            <person name="Liang H."/>
            <person name="Lu P."/>
            <person name="Wu Y."/>
            <person name="Zhang Z."/>
            <person name="Ro D.K."/>
            <person name="Shang Y."/>
            <person name="Huang S."/>
            <person name="Yan J."/>
        </authorList>
    </citation>
    <scope>NUCLEOTIDE SEQUENCE [LARGE SCALE GENOMIC DNA]</scope>
    <source>
        <strain evidence="2">Ta-2019</strain>
    </source>
</reference>
<dbReference type="OMA" id="ARTMYAV"/>
<dbReference type="SUPFAM" id="SSF50129">
    <property type="entry name" value="GroES-like"/>
    <property type="match status" value="1"/>
</dbReference>
<dbReference type="PANTHER" id="PTHR44013:SF1">
    <property type="entry name" value="ZINC-TYPE ALCOHOL DEHYDROGENASE-LIKE PROTEIN C16A3.02C"/>
    <property type="match status" value="1"/>
</dbReference>
<comment type="caution">
    <text evidence="2">The sequence shown here is derived from an EMBL/GenBank/DDBJ whole genome shotgun (WGS) entry which is preliminary data.</text>
</comment>
<evidence type="ECO:0000313" key="3">
    <source>
        <dbReference type="Proteomes" id="UP000824469"/>
    </source>
</evidence>